<proteinExistence type="predicted"/>
<dbReference type="InterPro" id="IPR000524">
    <property type="entry name" value="Tscrpt_reg_HTH_GntR"/>
</dbReference>
<organism evidence="5 6">
    <name type="scientific">Sphaerisporangium rufum</name>
    <dbReference type="NCBI Taxonomy" id="1381558"/>
    <lineage>
        <taxon>Bacteria</taxon>
        <taxon>Bacillati</taxon>
        <taxon>Actinomycetota</taxon>
        <taxon>Actinomycetes</taxon>
        <taxon>Streptosporangiales</taxon>
        <taxon>Streptosporangiaceae</taxon>
        <taxon>Sphaerisporangium</taxon>
    </lineage>
</organism>
<comment type="caution">
    <text evidence="5">The sequence shown here is derived from an EMBL/GenBank/DDBJ whole genome shotgun (WGS) entry which is preliminary data.</text>
</comment>
<evidence type="ECO:0000259" key="4">
    <source>
        <dbReference type="PROSITE" id="PS50949"/>
    </source>
</evidence>
<evidence type="ECO:0000256" key="2">
    <source>
        <dbReference type="ARBA" id="ARBA00023125"/>
    </source>
</evidence>
<keyword evidence="1" id="KW-0805">Transcription regulation</keyword>
<dbReference type="AlphaFoldDB" id="A0A919V1W8"/>
<dbReference type="SMART" id="SM00345">
    <property type="entry name" value="HTH_GNTR"/>
    <property type="match status" value="1"/>
</dbReference>
<evidence type="ECO:0000313" key="6">
    <source>
        <dbReference type="Proteomes" id="UP000655287"/>
    </source>
</evidence>
<dbReference type="GO" id="GO:0003700">
    <property type="term" value="F:DNA-binding transcription factor activity"/>
    <property type="evidence" value="ECO:0007669"/>
    <property type="project" value="InterPro"/>
</dbReference>
<dbReference type="PRINTS" id="PR00035">
    <property type="entry name" value="HTHGNTR"/>
</dbReference>
<reference evidence="5" key="1">
    <citation type="submission" date="2021-01" db="EMBL/GenBank/DDBJ databases">
        <title>Whole genome shotgun sequence of Sphaerisporangium rufum NBRC 109079.</title>
        <authorList>
            <person name="Komaki H."/>
            <person name="Tamura T."/>
        </authorList>
    </citation>
    <scope>NUCLEOTIDE SEQUENCE</scope>
    <source>
        <strain evidence="5">NBRC 109079</strain>
    </source>
</reference>
<gene>
    <name evidence="5" type="ORF">Sru01_65030</name>
</gene>
<dbReference type="GO" id="GO:0003677">
    <property type="term" value="F:DNA binding"/>
    <property type="evidence" value="ECO:0007669"/>
    <property type="project" value="UniProtKB-KW"/>
</dbReference>
<dbReference type="InterPro" id="IPR036388">
    <property type="entry name" value="WH-like_DNA-bd_sf"/>
</dbReference>
<dbReference type="PANTHER" id="PTHR44846:SF1">
    <property type="entry name" value="MANNOSYL-D-GLYCERATE TRANSPORT_METABOLISM SYSTEM REPRESSOR MNGR-RELATED"/>
    <property type="match status" value="1"/>
</dbReference>
<dbReference type="Proteomes" id="UP000655287">
    <property type="component" value="Unassembled WGS sequence"/>
</dbReference>
<dbReference type="Pfam" id="PF00392">
    <property type="entry name" value="GntR"/>
    <property type="match status" value="1"/>
</dbReference>
<keyword evidence="6" id="KW-1185">Reference proteome</keyword>
<keyword evidence="2" id="KW-0238">DNA-binding</keyword>
<dbReference type="InterPro" id="IPR050679">
    <property type="entry name" value="Bact_HTH_transcr_reg"/>
</dbReference>
<dbReference type="CDD" id="cd07377">
    <property type="entry name" value="WHTH_GntR"/>
    <property type="match status" value="1"/>
</dbReference>
<dbReference type="EMBL" id="BOOU01000100">
    <property type="protein sequence ID" value="GII81521.1"/>
    <property type="molecule type" value="Genomic_DNA"/>
</dbReference>
<protein>
    <recommendedName>
        <fullName evidence="4">HTH gntR-type domain-containing protein</fullName>
    </recommendedName>
</protein>
<dbReference type="GO" id="GO:0045892">
    <property type="term" value="P:negative regulation of DNA-templated transcription"/>
    <property type="evidence" value="ECO:0007669"/>
    <property type="project" value="TreeGrafter"/>
</dbReference>
<accession>A0A919V1W8</accession>
<name>A0A919V1W8_9ACTN</name>
<dbReference type="PANTHER" id="PTHR44846">
    <property type="entry name" value="MANNOSYL-D-GLYCERATE TRANSPORT/METABOLISM SYSTEM REPRESSOR MNGR-RELATED"/>
    <property type="match status" value="1"/>
</dbReference>
<evidence type="ECO:0000313" key="5">
    <source>
        <dbReference type="EMBL" id="GII81521.1"/>
    </source>
</evidence>
<feature type="domain" description="HTH gntR-type" evidence="4">
    <location>
        <begin position="25"/>
        <end position="93"/>
    </location>
</feature>
<keyword evidence="3" id="KW-0804">Transcription</keyword>
<dbReference type="InterPro" id="IPR036390">
    <property type="entry name" value="WH_DNA-bd_sf"/>
</dbReference>
<evidence type="ECO:0000256" key="3">
    <source>
        <dbReference type="ARBA" id="ARBA00023163"/>
    </source>
</evidence>
<sequence>MIYGYLWLPTFIYGHAVGIEWAVNQPKWKQIAEVIKKRIADGTYPPDTAIPSEHELVREFDVARGTARKVLVQLTADGVAYTVRGLGTFVTPRETSE</sequence>
<evidence type="ECO:0000256" key="1">
    <source>
        <dbReference type="ARBA" id="ARBA00023015"/>
    </source>
</evidence>
<dbReference type="Gene3D" id="1.10.10.10">
    <property type="entry name" value="Winged helix-like DNA-binding domain superfamily/Winged helix DNA-binding domain"/>
    <property type="match status" value="1"/>
</dbReference>
<dbReference type="PROSITE" id="PS50949">
    <property type="entry name" value="HTH_GNTR"/>
    <property type="match status" value="1"/>
</dbReference>
<dbReference type="SUPFAM" id="SSF46785">
    <property type="entry name" value="Winged helix' DNA-binding domain"/>
    <property type="match status" value="1"/>
</dbReference>